<evidence type="ECO:0000256" key="1">
    <source>
        <dbReference type="ARBA" id="ARBA00022679"/>
    </source>
</evidence>
<organism evidence="3 4">
    <name type="scientific">Kandleria vitulina DSM 20405</name>
    <dbReference type="NCBI Taxonomy" id="1410657"/>
    <lineage>
        <taxon>Bacteria</taxon>
        <taxon>Bacillati</taxon>
        <taxon>Bacillota</taxon>
        <taxon>Erysipelotrichia</taxon>
        <taxon>Erysipelotrichales</taxon>
        <taxon>Coprobacillaceae</taxon>
        <taxon>Kandleria</taxon>
    </lineage>
</organism>
<evidence type="ECO:0000313" key="4">
    <source>
        <dbReference type="Proteomes" id="UP000051841"/>
    </source>
</evidence>
<dbReference type="InterPro" id="IPR000182">
    <property type="entry name" value="GNAT_dom"/>
</dbReference>
<protein>
    <recommendedName>
        <fullName evidence="2">N-acetyltransferase domain-containing protein</fullName>
    </recommendedName>
</protein>
<sequence>MNYRKATIQDLPSICILIEDAKTLMRKQGIYQWNEYYPHKNDFEEDIKNNNLYLAEEDELLAVYSINEECDEDYNQFKWSTDHYCVLHRLCVSPNRQGKGIGKTVLSQIEKQAKDMGYDAIRLDVFSLNPYARHLYEKNGFVKRGHAHWHMGEFYLMEKILK</sequence>
<dbReference type="PROSITE" id="PS51186">
    <property type="entry name" value="GNAT"/>
    <property type="match status" value="1"/>
</dbReference>
<dbReference type="AlphaFoldDB" id="A0A0R2HEP0"/>
<dbReference type="PANTHER" id="PTHR13947:SF37">
    <property type="entry name" value="LD18367P"/>
    <property type="match status" value="1"/>
</dbReference>
<reference evidence="3 4" key="1">
    <citation type="journal article" date="2015" name="Genome Announc.">
        <title>Expanding the biotechnology potential of lactobacilli through comparative genomics of 213 strains and associated genera.</title>
        <authorList>
            <person name="Sun Z."/>
            <person name="Harris H.M."/>
            <person name="McCann A."/>
            <person name="Guo C."/>
            <person name="Argimon S."/>
            <person name="Zhang W."/>
            <person name="Yang X."/>
            <person name="Jeffery I.B."/>
            <person name="Cooney J.C."/>
            <person name="Kagawa T.F."/>
            <person name="Liu W."/>
            <person name="Song Y."/>
            <person name="Salvetti E."/>
            <person name="Wrobel A."/>
            <person name="Rasinkangas P."/>
            <person name="Parkhill J."/>
            <person name="Rea M.C."/>
            <person name="O'Sullivan O."/>
            <person name="Ritari J."/>
            <person name="Douillard F.P."/>
            <person name="Paul Ross R."/>
            <person name="Yang R."/>
            <person name="Briner A.E."/>
            <person name="Felis G.E."/>
            <person name="de Vos W.M."/>
            <person name="Barrangou R."/>
            <person name="Klaenhammer T.R."/>
            <person name="Caufield P.W."/>
            <person name="Cui Y."/>
            <person name="Zhang H."/>
            <person name="O'Toole P.W."/>
        </authorList>
    </citation>
    <scope>NUCLEOTIDE SEQUENCE [LARGE SCALE GENOMIC DNA]</scope>
    <source>
        <strain evidence="3 4">DSM 20405</strain>
    </source>
</reference>
<evidence type="ECO:0000259" key="2">
    <source>
        <dbReference type="PROSITE" id="PS51186"/>
    </source>
</evidence>
<accession>A0A0R2HEP0</accession>
<name>A0A0R2HEP0_9FIRM</name>
<feature type="domain" description="N-acetyltransferase" evidence="2">
    <location>
        <begin position="1"/>
        <end position="162"/>
    </location>
</feature>
<dbReference type="PANTHER" id="PTHR13947">
    <property type="entry name" value="GNAT FAMILY N-ACETYLTRANSFERASE"/>
    <property type="match status" value="1"/>
</dbReference>
<dbReference type="InterPro" id="IPR016181">
    <property type="entry name" value="Acyl_CoA_acyltransferase"/>
</dbReference>
<proteinExistence type="predicted"/>
<gene>
    <name evidence="3" type="ORF">IV49_GL000484</name>
</gene>
<dbReference type="PATRIC" id="fig|1410657.5.peg.511"/>
<evidence type="ECO:0000313" key="3">
    <source>
        <dbReference type="EMBL" id="KRN50038.1"/>
    </source>
</evidence>
<dbReference type="Gene3D" id="3.40.630.30">
    <property type="match status" value="1"/>
</dbReference>
<dbReference type="InterPro" id="IPR050769">
    <property type="entry name" value="NAT_camello-type"/>
</dbReference>
<keyword evidence="1" id="KW-0808">Transferase</keyword>
<dbReference type="RefSeq" id="WP_031589228.1">
    <property type="nucleotide sequence ID" value="NZ_JNKN01000014.1"/>
</dbReference>
<dbReference type="GO" id="GO:0008080">
    <property type="term" value="F:N-acetyltransferase activity"/>
    <property type="evidence" value="ECO:0007669"/>
    <property type="project" value="InterPro"/>
</dbReference>
<dbReference type="SUPFAM" id="SSF55729">
    <property type="entry name" value="Acyl-CoA N-acyltransferases (Nat)"/>
    <property type="match status" value="1"/>
</dbReference>
<dbReference type="CDD" id="cd04301">
    <property type="entry name" value="NAT_SF"/>
    <property type="match status" value="1"/>
</dbReference>
<keyword evidence="4" id="KW-1185">Reference proteome</keyword>
<dbReference type="Proteomes" id="UP000051841">
    <property type="component" value="Unassembled WGS sequence"/>
</dbReference>
<dbReference type="EMBL" id="JQBL01000015">
    <property type="protein sequence ID" value="KRN50038.1"/>
    <property type="molecule type" value="Genomic_DNA"/>
</dbReference>
<comment type="caution">
    <text evidence="3">The sequence shown here is derived from an EMBL/GenBank/DDBJ whole genome shotgun (WGS) entry which is preliminary data.</text>
</comment>
<dbReference type="Pfam" id="PF00583">
    <property type="entry name" value="Acetyltransf_1"/>
    <property type="match status" value="1"/>
</dbReference>